<keyword evidence="4" id="KW-1185">Reference proteome</keyword>
<protein>
    <submittedName>
        <fullName evidence="2 3">Putative pentatricopeptide repeat-containing protein 1 mitochondrial</fullName>
    </submittedName>
</protein>
<evidence type="ECO:0000313" key="3">
    <source>
        <dbReference type="EMBL" id="AWP05302.1"/>
    </source>
</evidence>
<organism evidence="3 4">
    <name type="scientific">Scophthalmus maximus</name>
    <name type="common">Turbot</name>
    <name type="synonym">Psetta maxima</name>
    <dbReference type="NCBI Taxonomy" id="52904"/>
    <lineage>
        <taxon>Eukaryota</taxon>
        <taxon>Metazoa</taxon>
        <taxon>Chordata</taxon>
        <taxon>Craniata</taxon>
        <taxon>Vertebrata</taxon>
        <taxon>Euteleostomi</taxon>
        <taxon>Actinopterygii</taxon>
        <taxon>Neopterygii</taxon>
        <taxon>Teleostei</taxon>
        <taxon>Neoteleostei</taxon>
        <taxon>Acanthomorphata</taxon>
        <taxon>Carangaria</taxon>
        <taxon>Pleuronectiformes</taxon>
        <taxon>Pleuronectoidei</taxon>
        <taxon>Scophthalmidae</taxon>
        <taxon>Scophthalmus</taxon>
    </lineage>
</organism>
<dbReference type="InterPro" id="IPR002885">
    <property type="entry name" value="PPR_rpt"/>
</dbReference>
<gene>
    <name evidence="3" type="ORF">SMAX5B_011347</name>
</gene>
<dbReference type="GO" id="GO:0000049">
    <property type="term" value="F:tRNA binding"/>
    <property type="evidence" value="ECO:0007669"/>
    <property type="project" value="TreeGrafter"/>
</dbReference>
<dbReference type="FunFam" id="1.25.40.10:FF:001102">
    <property type="entry name" value="Pentatricopeptide repeat domain 1"/>
    <property type="match status" value="1"/>
</dbReference>
<dbReference type="PANTHER" id="PTHR24014">
    <property type="entry name" value="2-OXOGLUTARATE AND IRON-DEPENDENT OXYGENASE DOMAIN-CONTAINING PROTEIN 2"/>
    <property type="match status" value="1"/>
</dbReference>
<evidence type="ECO:0000313" key="4">
    <source>
        <dbReference type="Proteomes" id="UP000246464"/>
    </source>
</evidence>
<dbReference type="Pfam" id="PF13812">
    <property type="entry name" value="PPR_3"/>
    <property type="match status" value="2"/>
</dbReference>
<accession>A0A2U9BPM5</accession>
<dbReference type="PROSITE" id="PS51375">
    <property type="entry name" value="PPR"/>
    <property type="match status" value="2"/>
</dbReference>
<evidence type="ECO:0000256" key="1">
    <source>
        <dbReference type="PROSITE-ProRule" id="PRU00708"/>
    </source>
</evidence>
<feature type="repeat" description="PPR" evidence="1">
    <location>
        <begin position="155"/>
        <end position="191"/>
    </location>
</feature>
<dbReference type="PANTHER" id="PTHR24014:SF6">
    <property type="entry name" value="PENTATRICOPEPTIDE REPEAT-CONTAINING PROTEIN 1, MITOCHONDRIAL"/>
    <property type="match status" value="1"/>
</dbReference>
<dbReference type="GO" id="GO:0005759">
    <property type="term" value="C:mitochondrial matrix"/>
    <property type="evidence" value="ECO:0007669"/>
    <property type="project" value="TreeGrafter"/>
</dbReference>
<dbReference type="FunFam" id="1.25.40.10:FF:000638">
    <property type="entry name" value="Pentatricopeptide repeat domain 1"/>
    <property type="match status" value="1"/>
</dbReference>
<dbReference type="EMBL" id="CP026250">
    <property type="protein sequence ID" value="AWP05302.1"/>
    <property type="molecule type" value="Genomic_DNA"/>
</dbReference>
<reference evidence="3 4" key="1">
    <citation type="submission" date="2017-12" db="EMBL/GenBank/DDBJ databases">
        <title>Integrating genomic resources of turbot (Scophthalmus maximus) in depth evaluation of genetic and physical mapping variation across individuals.</title>
        <authorList>
            <person name="Martinez P."/>
        </authorList>
    </citation>
    <scope>NUCLEOTIDE SEQUENCE [LARGE SCALE GENOMIC DNA]</scope>
</reference>
<dbReference type="Pfam" id="PF13041">
    <property type="entry name" value="PPR_2"/>
    <property type="match status" value="1"/>
</dbReference>
<dbReference type="EMBL" id="CP026250">
    <property type="protein sequence ID" value="AWP05301.1"/>
    <property type="molecule type" value="Genomic_DNA"/>
</dbReference>
<name>A0A2U9BPM5_SCOMX</name>
<dbReference type="InterPro" id="IPR011990">
    <property type="entry name" value="TPR-like_helical_dom_sf"/>
</dbReference>
<dbReference type="GO" id="GO:0042780">
    <property type="term" value="P:tRNA 3'-end processing"/>
    <property type="evidence" value="ECO:0007669"/>
    <property type="project" value="TreeGrafter"/>
</dbReference>
<sequence>MRRPGRRNTPYWYHLQCRKLIKDNKLQEALDLFSRDMLRVERLQPEEYNYTVLIGGCGRAGRLKQAFRLYNDMKKRGLDGVDATYTALFNACAESPLKQAGLQQALVLEQELLRKNIPLSTITYQALLKTHAFTNNLQACIHTLREMLEKGHVLTQKTFHYLLMGCLKDKDNGFRLALQVWRQMLKSGIRPDSKNYNLLLRTARDCGIGDPALASSVLLSPEWGSRKVTGRVSNVKSESGSKAVTDIELLEKQLFIEPDSHRDREESNSRQESTQLIPVTQMENASLPVDFVNSPAPNLLDVFEGRKGDVVSLGTVDKASDRLALIGGAEGFLEKLAAKGLSPDLKTLTLLADMMESSYESLQMLLRAAKQHQVKLDVGFFNSAIRRSARAGDLEAAKGVLTVMRQRNVSVDVKTFGSLALGCERQSDCLQLLKDMEEAGLRPNVHVFSALIGQATRRLDYVYLKTILKSMSSLRVWPNKIIIQQLEFASQYPPNYNQYKSRNNYLVQIDGFRGFYQQWLRFMPAQDDEGEQVELQTETDAAEDLKTDVSDQLTQAQRNQRAAARRFGSHKKDKTSITAPRRRRKLLTSGAIRFENPPREKKKNNTSSRYATLKTFLMCTTGDNGEIIILSDDDDDDQDILFNDSSVLIVEVEDVKKSDFVLPQSALDEDLVVTFSRRPEVLPHARYDCAIHPFTAADCEVGTPVAGNQLICDQCFCYICDKLASVCEMWCQSGVCHCNSHKRSDFWNNQRSSALLGGLKTFNLTLSEIDAHLRHAETMLQRFRHEVCAEFLTFLKGKMLQQDGLNLPNQQGLVYELSVFFLLILLLSYTHVYEFVSSFLNKADDQDARAAAVMRLGAAEQFIGHFQPSWSYISPMANANEAKVMLLQRVVASVQRQMVMADFTSDFIQKLQDFYKRFCFPSELKSMRNCLCVRPWDDVLLVSVLKGQNVSGYRKDKGKKDILLEQISIVLLRSELLQRQHRYRELCRYLRVVQTDDSKLFQPLQDLIPFFMCLGGDVMSACNSLCPSANAPASRFSPLLFLFYLRLFETATAPKLVVSQPAELCSSDASWEPIKDAFPLKRAELVKFALRVQRCCSAVFTDSQCWTRLLTVVNNTPCSSLAAFTAPNPQFLHEAKDVVNSILLKEQGINIQIPRFFLEVYPDQALLLLVTGALGLRILSAALTPALPVLNTFQENVWALWWLWDSLSCDAERLNSFLQEITQEVENTTDGDNSLHFLRSVIPTLFSSAENWDQQSGSC</sequence>
<proteinExistence type="predicted"/>
<dbReference type="Proteomes" id="UP000246464">
    <property type="component" value="Chromosome 8"/>
</dbReference>
<evidence type="ECO:0000313" key="2">
    <source>
        <dbReference type="EMBL" id="AWP05301.1"/>
    </source>
</evidence>
<feature type="repeat" description="PPR" evidence="1">
    <location>
        <begin position="46"/>
        <end position="80"/>
    </location>
</feature>
<dbReference type="Gene3D" id="1.25.40.10">
    <property type="entry name" value="Tetratricopeptide repeat domain"/>
    <property type="match status" value="3"/>
</dbReference>
<dbReference type="AlphaFoldDB" id="A0A2U9BPM5"/>
<dbReference type="NCBIfam" id="TIGR00756">
    <property type="entry name" value="PPR"/>
    <property type="match status" value="1"/>
</dbReference>